<dbReference type="InterPro" id="IPR018060">
    <property type="entry name" value="HTH_AraC"/>
</dbReference>
<evidence type="ECO:0000313" key="5">
    <source>
        <dbReference type="EMBL" id="XDT73094.1"/>
    </source>
</evidence>
<dbReference type="SMART" id="SM00342">
    <property type="entry name" value="HTH_ARAC"/>
    <property type="match status" value="1"/>
</dbReference>
<accession>A0AB39UY20</accession>
<sequence>MSQLGQASVAALMQYVRFAQHEGLDADGALRAAGLPPDPLEAGLRQIGGEQFQRFLIYLTEHSKDPLLGLKSGQFVQPGSYSTLGYLVMTCSTLGEAIDLIAPYERLVGDMGVTRVVHHAPWVDVRWHCNYSHPDVRPHMMANVLSSWTLYARWLAAEDAAPQSVWFPFPAPDGNAVKAHEQVFRCPVHFDADFCGLRIPETLLDAPLRQPDPELKALLAQTARQQIEALSAANSSFTVQVRAVIRQQLEQGVIRRDMVAEAFRMSPRTLVRRLQEEGLTYQQLVDDVREELARLYVTETDLSFAEISHRLGFAEPRSFFRSFRRWTGTTPSALRQG</sequence>
<dbReference type="KEGG" id="tcd:AAIA72_03690"/>
<dbReference type="SUPFAM" id="SSF46689">
    <property type="entry name" value="Homeodomain-like"/>
    <property type="match status" value="1"/>
</dbReference>
<dbReference type="Gene3D" id="1.10.10.60">
    <property type="entry name" value="Homeodomain-like"/>
    <property type="match status" value="1"/>
</dbReference>
<dbReference type="GO" id="GO:0000976">
    <property type="term" value="F:transcription cis-regulatory region binding"/>
    <property type="evidence" value="ECO:0007669"/>
    <property type="project" value="TreeGrafter"/>
</dbReference>
<feature type="domain" description="HTH araC/xylS-type" evidence="4">
    <location>
        <begin position="239"/>
        <end position="337"/>
    </location>
</feature>
<dbReference type="Pfam" id="PF12833">
    <property type="entry name" value="HTH_18"/>
    <property type="match status" value="1"/>
</dbReference>
<dbReference type="Pfam" id="PF12625">
    <property type="entry name" value="Arabinose_bd"/>
    <property type="match status" value="1"/>
</dbReference>
<dbReference type="GO" id="GO:0003700">
    <property type="term" value="F:DNA-binding transcription factor activity"/>
    <property type="evidence" value="ECO:0007669"/>
    <property type="project" value="InterPro"/>
</dbReference>
<reference evidence="5" key="1">
    <citation type="submission" date="2024-05" db="EMBL/GenBank/DDBJ databases">
        <title>Genome sequencing of novel strain.</title>
        <authorList>
            <person name="Ganbat D."/>
            <person name="Ganbat S."/>
            <person name="Lee S.-J."/>
        </authorList>
    </citation>
    <scope>NUCLEOTIDE SEQUENCE</scope>
    <source>
        <strain evidence="5">SMD15-11</strain>
    </source>
</reference>
<keyword evidence="3" id="KW-0804">Transcription</keyword>
<evidence type="ECO:0000256" key="2">
    <source>
        <dbReference type="ARBA" id="ARBA00023125"/>
    </source>
</evidence>
<dbReference type="AlphaFoldDB" id="A0AB39UY20"/>
<dbReference type="InterPro" id="IPR032687">
    <property type="entry name" value="AraC-type_N"/>
</dbReference>
<dbReference type="PANTHER" id="PTHR47894">
    <property type="entry name" value="HTH-TYPE TRANSCRIPTIONAL REGULATOR GADX"/>
    <property type="match status" value="1"/>
</dbReference>
<evidence type="ECO:0000259" key="4">
    <source>
        <dbReference type="PROSITE" id="PS01124"/>
    </source>
</evidence>
<evidence type="ECO:0000256" key="1">
    <source>
        <dbReference type="ARBA" id="ARBA00023015"/>
    </source>
</evidence>
<dbReference type="GO" id="GO:0005829">
    <property type="term" value="C:cytosol"/>
    <property type="evidence" value="ECO:0007669"/>
    <property type="project" value="TreeGrafter"/>
</dbReference>
<keyword evidence="1" id="KW-0805">Transcription regulation</keyword>
<name>A0AB39UY20_9GAMM</name>
<dbReference type="RefSeq" id="WP_369602094.1">
    <property type="nucleotide sequence ID" value="NZ_CP154858.1"/>
</dbReference>
<dbReference type="EMBL" id="CP154858">
    <property type="protein sequence ID" value="XDT73094.1"/>
    <property type="molecule type" value="Genomic_DNA"/>
</dbReference>
<protein>
    <submittedName>
        <fullName evidence="5">AraC family transcriptional regulator</fullName>
    </submittedName>
</protein>
<dbReference type="PANTHER" id="PTHR47894:SF1">
    <property type="entry name" value="HTH-TYPE TRANSCRIPTIONAL REGULATOR VQSM"/>
    <property type="match status" value="1"/>
</dbReference>
<gene>
    <name evidence="5" type="ORF">AAIA72_03690</name>
</gene>
<proteinExistence type="predicted"/>
<organism evidence="5">
    <name type="scientific">Thermohahella caldifontis</name>
    <dbReference type="NCBI Taxonomy" id="3142973"/>
    <lineage>
        <taxon>Bacteria</taxon>
        <taxon>Pseudomonadati</taxon>
        <taxon>Pseudomonadota</taxon>
        <taxon>Gammaproteobacteria</taxon>
        <taxon>Oceanospirillales</taxon>
        <taxon>Hahellaceae</taxon>
        <taxon>Thermohahella</taxon>
    </lineage>
</organism>
<dbReference type="InterPro" id="IPR009057">
    <property type="entry name" value="Homeodomain-like_sf"/>
</dbReference>
<dbReference type="PROSITE" id="PS01124">
    <property type="entry name" value="HTH_ARAC_FAMILY_2"/>
    <property type="match status" value="1"/>
</dbReference>
<keyword evidence="2" id="KW-0238">DNA-binding</keyword>
<evidence type="ECO:0000256" key="3">
    <source>
        <dbReference type="ARBA" id="ARBA00023163"/>
    </source>
</evidence>